<evidence type="ECO:0000313" key="2">
    <source>
        <dbReference type="Proteomes" id="UP000261905"/>
    </source>
</evidence>
<dbReference type="InterPro" id="IPR006439">
    <property type="entry name" value="HAD-SF_hydro_IA"/>
</dbReference>
<dbReference type="Gene3D" id="1.10.150.240">
    <property type="entry name" value="Putative phosphatase, domain 2"/>
    <property type="match status" value="1"/>
</dbReference>
<dbReference type="Pfam" id="PF13419">
    <property type="entry name" value="HAD_2"/>
    <property type="match status" value="1"/>
</dbReference>
<keyword evidence="1" id="KW-0378">Hydrolase</keyword>
<name>A0A371PEM3_9BACL</name>
<accession>A0A371PEM3</accession>
<dbReference type="OrthoDB" id="9807630at2"/>
<dbReference type="PANTHER" id="PTHR43434:SF26">
    <property type="entry name" value="PYROPHOSPHATASE PPAX"/>
    <property type="match status" value="1"/>
</dbReference>
<protein>
    <submittedName>
        <fullName evidence="1">HAD family hydrolase</fullName>
    </submittedName>
</protein>
<dbReference type="RefSeq" id="WP_116047649.1">
    <property type="nucleotide sequence ID" value="NZ_QUBQ01000003.1"/>
</dbReference>
<reference evidence="1 2" key="1">
    <citation type="submission" date="2018-08" db="EMBL/GenBank/DDBJ databases">
        <title>Paenibacillus sp. M4BSY-1, whole genome shotgun sequence.</title>
        <authorList>
            <person name="Tuo L."/>
        </authorList>
    </citation>
    <scope>NUCLEOTIDE SEQUENCE [LARGE SCALE GENOMIC DNA]</scope>
    <source>
        <strain evidence="1 2">M4BSY-1</strain>
    </source>
</reference>
<sequence length="192" mass="21487">MLWRSYKTIISEELRFVLGIPGEDALRKLGVDNIEQVHSKWSAAVLDFADEVSLFAELDSVIHHLSAATLKLDIVTSKTRQEVMDEFDPFGLSKHFQCIISASDTEKHKPHPKPLLKRLQLLQIQPNEVVYIGDSIYDLQCAKQAGVCFALALWGAKSAEGFEEAEHILRQPEDVNVTPPDTYAAASSRIPM</sequence>
<dbReference type="InterPro" id="IPR023214">
    <property type="entry name" value="HAD_sf"/>
</dbReference>
<evidence type="ECO:0000313" key="1">
    <source>
        <dbReference type="EMBL" id="REK74374.1"/>
    </source>
</evidence>
<dbReference type="Gene3D" id="3.40.50.1000">
    <property type="entry name" value="HAD superfamily/HAD-like"/>
    <property type="match status" value="1"/>
</dbReference>
<comment type="caution">
    <text evidence="1">The sequence shown here is derived from an EMBL/GenBank/DDBJ whole genome shotgun (WGS) entry which is preliminary data.</text>
</comment>
<dbReference type="AlphaFoldDB" id="A0A371PEM3"/>
<dbReference type="SUPFAM" id="SSF56784">
    <property type="entry name" value="HAD-like"/>
    <property type="match status" value="1"/>
</dbReference>
<dbReference type="InterPro" id="IPR036412">
    <property type="entry name" value="HAD-like_sf"/>
</dbReference>
<gene>
    <name evidence="1" type="ORF">DX130_17785</name>
</gene>
<dbReference type="PANTHER" id="PTHR43434">
    <property type="entry name" value="PHOSPHOGLYCOLATE PHOSPHATASE"/>
    <property type="match status" value="1"/>
</dbReference>
<dbReference type="Proteomes" id="UP000261905">
    <property type="component" value="Unassembled WGS sequence"/>
</dbReference>
<dbReference type="InterPro" id="IPR041492">
    <property type="entry name" value="HAD_2"/>
</dbReference>
<organism evidence="1 2">
    <name type="scientific">Paenibacillus paeoniae</name>
    <dbReference type="NCBI Taxonomy" id="2292705"/>
    <lineage>
        <taxon>Bacteria</taxon>
        <taxon>Bacillati</taxon>
        <taxon>Bacillota</taxon>
        <taxon>Bacilli</taxon>
        <taxon>Bacillales</taxon>
        <taxon>Paenibacillaceae</taxon>
        <taxon>Paenibacillus</taxon>
    </lineage>
</organism>
<dbReference type="GO" id="GO:0005829">
    <property type="term" value="C:cytosol"/>
    <property type="evidence" value="ECO:0007669"/>
    <property type="project" value="TreeGrafter"/>
</dbReference>
<dbReference type="EMBL" id="QUBQ01000003">
    <property type="protein sequence ID" value="REK74374.1"/>
    <property type="molecule type" value="Genomic_DNA"/>
</dbReference>
<dbReference type="InterPro" id="IPR023198">
    <property type="entry name" value="PGP-like_dom2"/>
</dbReference>
<dbReference type="InterPro" id="IPR050155">
    <property type="entry name" value="HAD-like_hydrolase_sf"/>
</dbReference>
<keyword evidence="2" id="KW-1185">Reference proteome</keyword>
<dbReference type="GO" id="GO:0006281">
    <property type="term" value="P:DNA repair"/>
    <property type="evidence" value="ECO:0007669"/>
    <property type="project" value="TreeGrafter"/>
</dbReference>
<dbReference type="GO" id="GO:0008967">
    <property type="term" value="F:phosphoglycolate phosphatase activity"/>
    <property type="evidence" value="ECO:0007669"/>
    <property type="project" value="TreeGrafter"/>
</dbReference>
<proteinExistence type="predicted"/>
<dbReference type="NCBIfam" id="TIGR01549">
    <property type="entry name" value="HAD-SF-IA-v1"/>
    <property type="match status" value="1"/>
</dbReference>